<sequence length="584" mass="68599">MIEDKQLKEIAKYINGKSFKYWILISYRRSVQGTQTFKEAVLINIEKLNYLKDNIFRKDNPRIILEIEEIRTVNFPLGSIFDCSGNLLMVPIESSIKNYVYKNSILIDPYNDFVQPFDKDEIFDTEFIHGVPCYYKKREEKNTIFIIPVHVILDFFFYTDTYTTNILVNNFSAVEKLEKIIPNILLYPSTLINQDSAKKIGKYFFTKYNDGYRALKRIHAHEKEWLNQAKNNLDRKAYITTNLPFGIKTYLSVIGIYLTDKDSKDKFFLVFAIEEAKPVDERKPFFEQDEIFYLDLNDKRSTGLRDEKEVVQRDRSVNRIIKENYEENEELSNDSVNNSLPLVTNETIKNNKFSIAPEFKKLDRIDQLKKYITNKTVLKENNKVGFNYTEESSLSDTARYQAIESKTESLFFRVFFKAIEFLKNEGYTASYLLLDNKGLNPRLTIVPSGVKVRKNLMSLVASICQIEIGGYNYTVIEAGENHYIGMFACTNNYKFNSICEIRIKDFLEKVINKHNYNWSKVNEKENSNFQKESNIKILRPIEHERKKCELLRKGEEKKTENEIIDFLAARLAGKIKKRILNDIK</sequence>
<dbReference type="EMBL" id="AP031573">
    <property type="protein sequence ID" value="BFM44097.1"/>
    <property type="molecule type" value="Genomic_DNA"/>
</dbReference>
<protein>
    <submittedName>
        <fullName evidence="1">Uncharacterized protein</fullName>
    </submittedName>
</protein>
<name>A0AAT9H3J2_9FLAO</name>
<dbReference type="RefSeq" id="WP_369615241.1">
    <property type="nucleotide sequence ID" value="NZ_AP031573.1"/>
</dbReference>
<evidence type="ECO:0000313" key="1">
    <source>
        <dbReference type="EMBL" id="BFM44097.1"/>
    </source>
</evidence>
<proteinExistence type="predicted"/>
<reference evidence="1" key="1">
    <citation type="submission" date="2024-05" db="EMBL/GenBank/DDBJ databases">
        <title>Whole-Genome Sequence of CFS9, a Potential Fish Probiotic Isolated from the Body Surface of Silurus asotus.</title>
        <authorList>
            <person name="Kojima M."/>
            <person name="Tobioka K."/>
            <person name="Yokota K."/>
            <person name="Nakatani H."/>
            <person name="Hori K."/>
            <person name="Tamaru Y."/>
            <person name="Okazaki F."/>
        </authorList>
    </citation>
    <scope>NUCLEOTIDE SEQUENCE</scope>
    <source>
        <strain evidence="1">CFS9</strain>
    </source>
</reference>
<organism evidence="1">
    <name type="scientific">Flavobacterium sp. CFS9</name>
    <dbReference type="NCBI Taxonomy" id="3143118"/>
    <lineage>
        <taxon>Bacteria</taxon>
        <taxon>Pseudomonadati</taxon>
        <taxon>Bacteroidota</taxon>
        <taxon>Flavobacteriia</taxon>
        <taxon>Flavobacteriales</taxon>
        <taxon>Flavobacteriaceae</taxon>
        <taxon>Flavobacterium</taxon>
    </lineage>
</organism>
<accession>A0AAT9H3J2</accession>
<dbReference type="AlphaFoldDB" id="A0AAT9H3J2"/>
<gene>
    <name evidence="1" type="ORF">CFS9_27380</name>
</gene>